<gene>
    <name evidence="2" type="ORF">G3M70_08105</name>
</gene>
<dbReference type="AlphaFoldDB" id="A0A7T0BVQ6"/>
<dbReference type="KEGG" id="nli:G3M70_08105"/>
<dbReference type="Proteomes" id="UP000594688">
    <property type="component" value="Chromosome"/>
</dbReference>
<name>A0A7T0BVQ6_9BACT</name>
<evidence type="ECO:0000256" key="1">
    <source>
        <dbReference type="SAM" id="SignalP"/>
    </source>
</evidence>
<organism evidence="2 3">
    <name type="scientific">Candidatus Nitronauta litoralis</name>
    <dbReference type="NCBI Taxonomy" id="2705533"/>
    <lineage>
        <taxon>Bacteria</taxon>
        <taxon>Pseudomonadati</taxon>
        <taxon>Nitrospinota/Tectimicrobiota group</taxon>
        <taxon>Nitrospinota</taxon>
        <taxon>Nitrospinia</taxon>
        <taxon>Nitrospinales</taxon>
        <taxon>Nitrospinaceae</taxon>
        <taxon>Candidatus Nitronauta</taxon>
    </lineage>
</organism>
<evidence type="ECO:0008006" key="4">
    <source>
        <dbReference type="Google" id="ProtNLM"/>
    </source>
</evidence>
<evidence type="ECO:0000313" key="2">
    <source>
        <dbReference type="EMBL" id="QPJ61841.1"/>
    </source>
</evidence>
<dbReference type="EMBL" id="CP048685">
    <property type="protein sequence ID" value="QPJ61841.1"/>
    <property type="molecule type" value="Genomic_DNA"/>
</dbReference>
<accession>A0A7T0BVQ6</accession>
<sequence>MKNLWRFGCVAALLLVCIGCGSFGKDFDSDMVKEIKNRQTSKTEILNWFGVPFKEGNENGLEMWTYQYDQYSMGKSNSKDLVILFDKTGLVKAYRFTSSFDKE</sequence>
<reference evidence="2 3" key="1">
    <citation type="submission" date="2020-02" db="EMBL/GenBank/DDBJ databases">
        <title>Genomic and physiological characterization of two novel Nitrospinaceae genera.</title>
        <authorList>
            <person name="Mueller A.J."/>
            <person name="Jung M.-Y."/>
            <person name="Strachan C.R."/>
            <person name="Herbold C.W."/>
            <person name="Kirkegaard R.H."/>
            <person name="Daims H."/>
        </authorList>
    </citation>
    <scope>NUCLEOTIDE SEQUENCE [LARGE SCALE GENOMIC DNA]</scope>
    <source>
        <strain evidence="2">EB</strain>
    </source>
</reference>
<evidence type="ECO:0000313" key="3">
    <source>
        <dbReference type="Proteomes" id="UP000594688"/>
    </source>
</evidence>
<protein>
    <recommendedName>
        <fullName evidence="4">Lipoprotein SmpA/OmlA domain-containing protein</fullName>
    </recommendedName>
</protein>
<proteinExistence type="predicted"/>
<keyword evidence="1" id="KW-0732">Signal</keyword>
<feature type="chain" id="PRO_5032317422" description="Lipoprotein SmpA/OmlA domain-containing protein" evidence="1">
    <location>
        <begin position="25"/>
        <end position="103"/>
    </location>
</feature>
<feature type="signal peptide" evidence="1">
    <location>
        <begin position="1"/>
        <end position="24"/>
    </location>
</feature>